<dbReference type="InterPro" id="IPR045864">
    <property type="entry name" value="aa-tRNA-synth_II/BPL/LPL"/>
</dbReference>
<dbReference type="GO" id="GO:0004077">
    <property type="term" value="F:biotin--[biotin carboxyl-carrier protein] ligase activity"/>
    <property type="evidence" value="ECO:0007669"/>
    <property type="project" value="InterPro"/>
</dbReference>
<dbReference type="InterPro" id="IPR003142">
    <property type="entry name" value="BPL_C"/>
</dbReference>
<organism evidence="3">
    <name type="scientific">freshwater metagenome</name>
    <dbReference type="NCBI Taxonomy" id="449393"/>
    <lineage>
        <taxon>unclassified sequences</taxon>
        <taxon>metagenomes</taxon>
        <taxon>ecological metagenomes</taxon>
    </lineage>
</organism>
<protein>
    <submittedName>
        <fullName evidence="3">Unannotated protein</fullName>
    </submittedName>
</protein>
<accession>A0A6J7L3Q1</accession>
<dbReference type="Pfam" id="PF02237">
    <property type="entry name" value="BPL_C"/>
    <property type="match status" value="1"/>
</dbReference>
<evidence type="ECO:0000313" key="3">
    <source>
        <dbReference type="EMBL" id="CAB4962830.1"/>
    </source>
</evidence>
<keyword evidence="1" id="KW-0436">Ligase</keyword>
<sequence length="276" mass="28777">MTISDAVGPRPELDPRKVDAEFVARDIAGVGRTVLERTGSTNADAAAVLERGEPVPFVMVADEQVSGRGRLDRVWTAPFGSSLLMSLVLAPPVPAARWGWLPLLTGLAVSDALLEESGLEVVLKWPNDLLVVDPSGARKLGGILAERTPSAHAILGVGLNVDQSPDELPGPGGVSLLMVGARVSRERLLAAVVSSLVRRVDAWAVVSGDPVSSGLADEYSRRCVTLGLEVDVSLPHDGTVRGRASAVSVDGALVLDTAEGSRIVSAGDIVHVRPTT</sequence>
<dbReference type="Gene3D" id="2.30.30.100">
    <property type="match status" value="1"/>
</dbReference>
<reference evidence="3" key="1">
    <citation type="submission" date="2020-05" db="EMBL/GenBank/DDBJ databases">
        <authorList>
            <person name="Chiriac C."/>
            <person name="Salcher M."/>
            <person name="Ghai R."/>
            <person name="Kavagutti S V."/>
        </authorList>
    </citation>
    <scope>NUCLEOTIDE SEQUENCE</scope>
</reference>
<dbReference type="PANTHER" id="PTHR12835">
    <property type="entry name" value="BIOTIN PROTEIN LIGASE"/>
    <property type="match status" value="1"/>
</dbReference>
<dbReference type="Gene3D" id="3.30.930.10">
    <property type="entry name" value="Bira Bifunctional Protein, Domain 2"/>
    <property type="match status" value="1"/>
</dbReference>
<dbReference type="InterPro" id="IPR004408">
    <property type="entry name" value="Biotin_CoA_COase_ligase"/>
</dbReference>
<dbReference type="SUPFAM" id="SSF55681">
    <property type="entry name" value="Class II aaRS and biotin synthetases"/>
    <property type="match status" value="1"/>
</dbReference>
<gene>
    <name evidence="3" type="ORF">UFOPK3773_02109</name>
</gene>
<dbReference type="GO" id="GO:0005737">
    <property type="term" value="C:cytoplasm"/>
    <property type="evidence" value="ECO:0007669"/>
    <property type="project" value="TreeGrafter"/>
</dbReference>
<dbReference type="AlphaFoldDB" id="A0A6J7L3Q1"/>
<dbReference type="InterPro" id="IPR004143">
    <property type="entry name" value="BPL_LPL_catalytic"/>
</dbReference>
<name>A0A6J7L3Q1_9ZZZZ</name>
<proteinExistence type="predicted"/>
<evidence type="ECO:0000259" key="2">
    <source>
        <dbReference type="PROSITE" id="PS51733"/>
    </source>
</evidence>
<dbReference type="Pfam" id="PF03099">
    <property type="entry name" value="BPL_LplA_LipB"/>
    <property type="match status" value="1"/>
</dbReference>
<evidence type="ECO:0000256" key="1">
    <source>
        <dbReference type="ARBA" id="ARBA00022598"/>
    </source>
</evidence>
<dbReference type="CDD" id="cd16442">
    <property type="entry name" value="BPL"/>
    <property type="match status" value="1"/>
</dbReference>
<dbReference type="PROSITE" id="PS51733">
    <property type="entry name" value="BPL_LPL_CATALYTIC"/>
    <property type="match status" value="1"/>
</dbReference>
<dbReference type="PANTHER" id="PTHR12835:SF5">
    <property type="entry name" value="BIOTIN--PROTEIN LIGASE"/>
    <property type="match status" value="1"/>
</dbReference>
<dbReference type="NCBIfam" id="TIGR00121">
    <property type="entry name" value="birA_ligase"/>
    <property type="match status" value="1"/>
</dbReference>
<feature type="domain" description="BPL/LPL catalytic" evidence="2">
    <location>
        <begin position="31"/>
        <end position="204"/>
    </location>
</feature>
<dbReference type="EMBL" id="CAFBNF010000327">
    <property type="protein sequence ID" value="CAB4962830.1"/>
    <property type="molecule type" value="Genomic_DNA"/>
</dbReference>